<dbReference type="EMBL" id="UOEQ01000527">
    <property type="protein sequence ID" value="VAW24394.1"/>
    <property type="molecule type" value="Genomic_DNA"/>
</dbReference>
<keyword evidence="3 8" id="KW-0812">Transmembrane</keyword>
<keyword evidence="4" id="KW-0133">Cell shape</keyword>
<reference evidence="9" key="1">
    <citation type="submission" date="2018-06" db="EMBL/GenBank/DDBJ databases">
        <authorList>
            <person name="Zhirakovskaya E."/>
        </authorList>
    </citation>
    <scope>NUCLEOTIDE SEQUENCE</scope>
</reference>
<dbReference type="CDD" id="cd13123">
    <property type="entry name" value="MATE_MurJ_like"/>
    <property type="match status" value="1"/>
</dbReference>
<feature type="transmembrane region" description="Helical" evidence="8">
    <location>
        <begin position="157"/>
        <end position="183"/>
    </location>
</feature>
<dbReference type="PANTHER" id="PTHR47019:SF1">
    <property type="entry name" value="LIPID II FLIPPASE MURJ"/>
    <property type="match status" value="1"/>
</dbReference>
<keyword evidence="5" id="KW-0573">Peptidoglycan synthesis</keyword>
<feature type="transmembrane region" description="Helical" evidence="8">
    <location>
        <begin position="90"/>
        <end position="114"/>
    </location>
</feature>
<evidence type="ECO:0000256" key="1">
    <source>
        <dbReference type="ARBA" id="ARBA00004651"/>
    </source>
</evidence>
<name>A0A3B0UWK1_9ZZZZ</name>
<evidence type="ECO:0000256" key="8">
    <source>
        <dbReference type="SAM" id="Phobius"/>
    </source>
</evidence>
<dbReference type="GO" id="GO:0009252">
    <property type="term" value="P:peptidoglycan biosynthetic process"/>
    <property type="evidence" value="ECO:0007669"/>
    <property type="project" value="UniProtKB-KW"/>
</dbReference>
<comment type="subcellular location">
    <subcellularLocation>
        <location evidence="1">Cell membrane</location>
        <topology evidence="1">Multi-pass membrane protein</topology>
    </subcellularLocation>
</comment>
<evidence type="ECO:0000256" key="2">
    <source>
        <dbReference type="ARBA" id="ARBA00022475"/>
    </source>
</evidence>
<feature type="transmembrane region" description="Helical" evidence="8">
    <location>
        <begin position="189"/>
        <end position="212"/>
    </location>
</feature>
<accession>A0A3B0UWK1</accession>
<dbReference type="AlphaFoldDB" id="A0A3B0UWK1"/>
<dbReference type="PANTHER" id="PTHR47019">
    <property type="entry name" value="LIPID II FLIPPASE MURJ"/>
    <property type="match status" value="1"/>
</dbReference>
<feature type="transmembrane region" description="Helical" evidence="8">
    <location>
        <begin position="126"/>
        <end position="150"/>
    </location>
</feature>
<protein>
    <submittedName>
        <fullName evidence="9">Proposed peptidoglycan lipid II flippase MurJ</fullName>
    </submittedName>
</protein>
<proteinExistence type="inferred from homology"/>
<feature type="transmembrane region" description="Helical" evidence="8">
    <location>
        <begin position="384"/>
        <end position="404"/>
    </location>
</feature>
<dbReference type="GO" id="GO:0034204">
    <property type="term" value="P:lipid translocation"/>
    <property type="evidence" value="ECO:0007669"/>
    <property type="project" value="TreeGrafter"/>
</dbReference>
<evidence type="ECO:0000256" key="3">
    <source>
        <dbReference type="ARBA" id="ARBA00022692"/>
    </source>
</evidence>
<evidence type="ECO:0000256" key="6">
    <source>
        <dbReference type="ARBA" id="ARBA00022989"/>
    </source>
</evidence>
<feature type="transmembrane region" description="Helical" evidence="8">
    <location>
        <begin position="351"/>
        <end position="372"/>
    </location>
</feature>
<evidence type="ECO:0000256" key="4">
    <source>
        <dbReference type="ARBA" id="ARBA00022960"/>
    </source>
</evidence>
<dbReference type="PRINTS" id="PR01806">
    <property type="entry name" value="VIRFACTRMVIN"/>
</dbReference>
<feature type="transmembrane region" description="Helical" evidence="8">
    <location>
        <begin position="410"/>
        <end position="432"/>
    </location>
</feature>
<dbReference type="HAMAP" id="MF_02078">
    <property type="entry name" value="MurJ_MviN"/>
    <property type="match status" value="1"/>
</dbReference>
<feature type="transmembrane region" description="Helical" evidence="8">
    <location>
        <begin position="273"/>
        <end position="291"/>
    </location>
</feature>
<feature type="transmembrane region" description="Helical" evidence="8">
    <location>
        <begin position="484"/>
        <end position="506"/>
    </location>
</feature>
<evidence type="ECO:0000256" key="5">
    <source>
        <dbReference type="ARBA" id="ARBA00022984"/>
    </source>
</evidence>
<keyword evidence="2" id="KW-1003">Cell membrane</keyword>
<dbReference type="PIRSF" id="PIRSF002869">
    <property type="entry name" value="MviN"/>
    <property type="match status" value="1"/>
</dbReference>
<dbReference type="GO" id="GO:0005886">
    <property type="term" value="C:plasma membrane"/>
    <property type="evidence" value="ECO:0007669"/>
    <property type="project" value="UniProtKB-SubCell"/>
</dbReference>
<dbReference type="GO" id="GO:0015648">
    <property type="term" value="F:lipid-linked peptidoglycan transporter activity"/>
    <property type="evidence" value="ECO:0007669"/>
    <property type="project" value="TreeGrafter"/>
</dbReference>
<feature type="transmembrane region" description="Helical" evidence="8">
    <location>
        <begin position="26"/>
        <end position="45"/>
    </location>
</feature>
<dbReference type="NCBIfam" id="TIGR01695">
    <property type="entry name" value="murJ_mviN"/>
    <property type="match status" value="1"/>
</dbReference>
<organism evidence="9">
    <name type="scientific">hydrothermal vent metagenome</name>
    <dbReference type="NCBI Taxonomy" id="652676"/>
    <lineage>
        <taxon>unclassified sequences</taxon>
        <taxon>metagenomes</taxon>
        <taxon>ecological metagenomes</taxon>
    </lineage>
</organism>
<evidence type="ECO:0000313" key="9">
    <source>
        <dbReference type="EMBL" id="VAW24394.1"/>
    </source>
</evidence>
<feature type="transmembrane region" description="Helical" evidence="8">
    <location>
        <begin position="232"/>
        <end position="261"/>
    </location>
</feature>
<sequence>MNLYKNFFSVGSMTLLSRIMGFVRDILIAGLLGTSMAADAFFAAFRFPNLFRRLFAEGAFNAAFIPLFSGVLEREGEEAAGRFASRIISWLILFLFAVLILTEIFMPQIMAWFVPGFVGDEEKFNFTVLLARICFPYLALMSVMSAYGAMLNGLGKFLAAAFAPVMLNIVLVIILGFLVFFIADKPAGAVFLALGVIIGGFAQVAVVVWALYKTGLFPYLRWPVFGRDIARFFALALPVMFSGGITQINIFVGTIIASGAASTISYLYYADRLYQLPLGIIGIAIGVVLLPELSRHVKGNRPQQAALAQEKSLFLAMMLCLPAAAALFIMAKPIVQVLFERGAFDATATLATASALSAFSLGLPAFVLIKIFQPGFFAREDTMTPTILAAISVVINIVISVVLFPALAQTAIAIATSIAAWFNALFLMGILAWRGHFSLRNKELRHHILFVFASMIMLVILWVLGNFAGATLDGSGSSLLQFGALGLVLTIGMIAYFAILHLFGVVRLNELSQQFRALK</sequence>
<dbReference type="GO" id="GO:0008360">
    <property type="term" value="P:regulation of cell shape"/>
    <property type="evidence" value="ECO:0007669"/>
    <property type="project" value="UniProtKB-KW"/>
</dbReference>
<feature type="transmembrane region" description="Helical" evidence="8">
    <location>
        <begin position="312"/>
        <end position="331"/>
    </location>
</feature>
<feature type="transmembrane region" description="Helical" evidence="8">
    <location>
        <begin position="444"/>
        <end position="464"/>
    </location>
</feature>
<dbReference type="InterPro" id="IPR004268">
    <property type="entry name" value="MurJ"/>
</dbReference>
<dbReference type="Pfam" id="PF03023">
    <property type="entry name" value="MurJ"/>
    <property type="match status" value="1"/>
</dbReference>
<keyword evidence="7 8" id="KW-0472">Membrane</keyword>
<keyword evidence="6 8" id="KW-1133">Transmembrane helix</keyword>
<evidence type="ECO:0000256" key="7">
    <source>
        <dbReference type="ARBA" id="ARBA00023136"/>
    </source>
</evidence>
<gene>
    <name evidence="9" type="ORF">MNBD_ALPHA11-1120</name>
</gene>
<dbReference type="InterPro" id="IPR051050">
    <property type="entry name" value="Lipid_II_flippase_MurJ/MviN"/>
</dbReference>